<keyword evidence="2" id="KW-1185">Reference proteome</keyword>
<evidence type="ECO:0000313" key="2">
    <source>
        <dbReference type="Proteomes" id="UP001148838"/>
    </source>
</evidence>
<dbReference type="Proteomes" id="UP001148838">
    <property type="component" value="Unassembled WGS sequence"/>
</dbReference>
<protein>
    <submittedName>
        <fullName evidence="1">Uncharacterized protein</fullName>
    </submittedName>
</protein>
<reference evidence="1 2" key="1">
    <citation type="journal article" date="2022" name="Allergy">
        <title>Genome assembly and annotation of Periplaneta americana reveal a comprehensive cockroach allergen profile.</title>
        <authorList>
            <person name="Wang L."/>
            <person name="Xiong Q."/>
            <person name="Saelim N."/>
            <person name="Wang L."/>
            <person name="Nong W."/>
            <person name="Wan A.T."/>
            <person name="Shi M."/>
            <person name="Liu X."/>
            <person name="Cao Q."/>
            <person name="Hui J.H.L."/>
            <person name="Sookrung N."/>
            <person name="Leung T.F."/>
            <person name="Tungtrongchitr A."/>
            <person name="Tsui S.K.W."/>
        </authorList>
    </citation>
    <scope>NUCLEOTIDE SEQUENCE [LARGE SCALE GENOMIC DNA]</scope>
    <source>
        <strain evidence="1">PWHHKU_190912</strain>
    </source>
</reference>
<sequence>MQQTYTLKGKGNPGLIQSVTQQGTRSFKDYKHSETYQTRKTRECILKKERRLSQIYNKNTLHLEVRSNQTCIPAGRNNVLHRRSNGHLQPDTNPSQYKCLDERHQKTAELDPAFFHTPAMNEEWKAANFELCQHYTRGAIRGFHYRNYNRKGFHQVSSDCACVICRLHCPLYHLFECTLRTLPRSYYAKDE</sequence>
<gene>
    <name evidence="1" type="ORF">ANN_22708</name>
</gene>
<proteinExistence type="predicted"/>
<organism evidence="1 2">
    <name type="scientific">Periplaneta americana</name>
    <name type="common">American cockroach</name>
    <name type="synonym">Blatta americana</name>
    <dbReference type="NCBI Taxonomy" id="6978"/>
    <lineage>
        <taxon>Eukaryota</taxon>
        <taxon>Metazoa</taxon>
        <taxon>Ecdysozoa</taxon>
        <taxon>Arthropoda</taxon>
        <taxon>Hexapoda</taxon>
        <taxon>Insecta</taxon>
        <taxon>Pterygota</taxon>
        <taxon>Neoptera</taxon>
        <taxon>Polyneoptera</taxon>
        <taxon>Dictyoptera</taxon>
        <taxon>Blattodea</taxon>
        <taxon>Blattoidea</taxon>
        <taxon>Blattidae</taxon>
        <taxon>Blattinae</taxon>
        <taxon>Periplaneta</taxon>
    </lineage>
</organism>
<name>A0ABQ8S9S8_PERAM</name>
<evidence type="ECO:0000313" key="1">
    <source>
        <dbReference type="EMBL" id="KAJ4430492.1"/>
    </source>
</evidence>
<accession>A0ABQ8S9S8</accession>
<comment type="caution">
    <text evidence="1">The sequence shown here is derived from an EMBL/GenBank/DDBJ whole genome shotgun (WGS) entry which is preliminary data.</text>
</comment>
<dbReference type="EMBL" id="JAJSOF020000033">
    <property type="protein sequence ID" value="KAJ4430492.1"/>
    <property type="molecule type" value="Genomic_DNA"/>
</dbReference>